<accession>A0A9X3AIS0</accession>
<dbReference type="PANTHER" id="PTHR33164:SF106">
    <property type="entry name" value="TRANSCRIPTIONAL REGULATORY PROTEIN"/>
    <property type="match status" value="1"/>
</dbReference>
<sequence>MTTTDPFPTDWTPQQVEVMHRLRDWAVGFAELNQHLATWMRLPGSDANALGQIIWADEANAPLSPAQLSRRIGMTSGATTVLLNRLETAGHIRRSREHADRRRVTLRPVPAARERAHEFLALAGTEIAATLRAADPHELATVISFLSKIAGAATEATDRLASHRQELQRQAVSVRAR</sequence>
<protein>
    <submittedName>
        <fullName evidence="2">MarR family transcriptional regulator</fullName>
    </submittedName>
</protein>
<dbReference type="AlphaFoldDB" id="A0A9X3AIS0"/>
<dbReference type="RefSeq" id="WP_259628391.1">
    <property type="nucleotide sequence ID" value="NZ_JANYMP010000027.1"/>
</dbReference>
<dbReference type="Pfam" id="PF12802">
    <property type="entry name" value="MarR_2"/>
    <property type="match status" value="1"/>
</dbReference>
<dbReference type="GO" id="GO:0003700">
    <property type="term" value="F:DNA-binding transcription factor activity"/>
    <property type="evidence" value="ECO:0007669"/>
    <property type="project" value="InterPro"/>
</dbReference>
<reference evidence="2" key="1">
    <citation type="submission" date="2022-08" db="EMBL/GenBank/DDBJ databases">
        <authorList>
            <person name="Tistechok S."/>
            <person name="Samborskyy M."/>
            <person name="Roman I."/>
        </authorList>
    </citation>
    <scope>NUCLEOTIDE SEQUENCE</scope>
    <source>
        <strain evidence="2">DSM 103496</strain>
    </source>
</reference>
<dbReference type="Proteomes" id="UP001141259">
    <property type="component" value="Unassembled WGS sequence"/>
</dbReference>
<proteinExistence type="predicted"/>
<organism evidence="2 3">
    <name type="scientific">Umezawaea endophytica</name>
    <dbReference type="NCBI Taxonomy" id="1654476"/>
    <lineage>
        <taxon>Bacteria</taxon>
        <taxon>Bacillati</taxon>
        <taxon>Actinomycetota</taxon>
        <taxon>Actinomycetes</taxon>
        <taxon>Pseudonocardiales</taxon>
        <taxon>Pseudonocardiaceae</taxon>
        <taxon>Umezawaea</taxon>
    </lineage>
</organism>
<comment type="caution">
    <text evidence="2">The sequence shown here is derived from an EMBL/GenBank/DDBJ whole genome shotgun (WGS) entry which is preliminary data.</text>
</comment>
<dbReference type="SMART" id="SM00347">
    <property type="entry name" value="HTH_MARR"/>
    <property type="match status" value="1"/>
</dbReference>
<feature type="domain" description="HTH marR-type" evidence="1">
    <location>
        <begin position="37"/>
        <end position="139"/>
    </location>
</feature>
<dbReference type="EMBL" id="JANYMP010000027">
    <property type="protein sequence ID" value="MCS7482926.1"/>
    <property type="molecule type" value="Genomic_DNA"/>
</dbReference>
<dbReference type="InterPro" id="IPR036388">
    <property type="entry name" value="WH-like_DNA-bd_sf"/>
</dbReference>
<evidence type="ECO:0000313" key="2">
    <source>
        <dbReference type="EMBL" id="MCS7482926.1"/>
    </source>
</evidence>
<gene>
    <name evidence="2" type="ORF">NZH93_39275</name>
</gene>
<dbReference type="InterPro" id="IPR000835">
    <property type="entry name" value="HTH_MarR-typ"/>
</dbReference>
<keyword evidence="3" id="KW-1185">Reference proteome</keyword>
<evidence type="ECO:0000313" key="3">
    <source>
        <dbReference type="Proteomes" id="UP001141259"/>
    </source>
</evidence>
<dbReference type="GO" id="GO:0006950">
    <property type="term" value="P:response to stress"/>
    <property type="evidence" value="ECO:0007669"/>
    <property type="project" value="TreeGrafter"/>
</dbReference>
<dbReference type="PANTHER" id="PTHR33164">
    <property type="entry name" value="TRANSCRIPTIONAL REGULATOR, MARR FAMILY"/>
    <property type="match status" value="1"/>
</dbReference>
<evidence type="ECO:0000259" key="1">
    <source>
        <dbReference type="SMART" id="SM00347"/>
    </source>
</evidence>
<name>A0A9X3AIS0_9PSEU</name>
<dbReference type="InterPro" id="IPR036390">
    <property type="entry name" value="WH_DNA-bd_sf"/>
</dbReference>
<dbReference type="Gene3D" id="1.10.10.10">
    <property type="entry name" value="Winged helix-like DNA-binding domain superfamily/Winged helix DNA-binding domain"/>
    <property type="match status" value="1"/>
</dbReference>
<dbReference type="SUPFAM" id="SSF46785">
    <property type="entry name" value="Winged helix' DNA-binding domain"/>
    <property type="match status" value="1"/>
</dbReference>
<dbReference type="InterPro" id="IPR039422">
    <property type="entry name" value="MarR/SlyA-like"/>
</dbReference>